<evidence type="ECO:0000313" key="9">
    <source>
        <dbReference type="Proteomes" id="UP000178930"/>
    </source>
</evidence>
<dbReference type="GO" id="GO:0003729">
    <property type="term" value="F:mRNA binding"/>
    <property type="evidence" value="ECO:0007669"/>
    <property type="project" value="InterPro"/>
</dbReference>
<keyword evidence="5" id="KW-0378">Hydrolase</keyword>
<dbReference type="GO" id="GO:0004519">
    <property type="term" value="F:endonuclease activity"/>
    <property type="evidence" value="ECO:0007669"/>
    <property type="project" value="UniProtKB-KW"/>
</dbReference>
<dbReference type="AlphaFoldDB" id="A0A1G1XXR2"/>
<dbReference type="STRING" id="1797532.A2729_02810"/>
<keyword evidence="7" id="KW-0346">Stress response</keyword>
<name>A0A1G1XXR2_9BACT</name>
<gene>
    <name evidence="8" type="ORF">A2729_02810</name>
</gene>
<dbReference type="GO" id="GO:0016787">
    <property type="term" value="F:hydrolase activity"/>
    <property type="evidence" value="ECO:0007669"/>
    <property type="project" value="UniProtKB-KW"/>
</dbReference>
<dbReference type="PANTHER" id="PTHR34873:SF3">
    <property type="entry name" value="ADDICTION MODULE TOXIN, HICA FAMILY"/>
    <property type="match status" value="1"/>
</dbReference>
<evidence type="ECO:0000256" key="4">
    <source>
        <dbReference type="ARBA" id="ARBA00022759"/>
    </source>
</evidence>
<reference evidence="8 9" key="1">
    <citation type="journal article" date="2016" name="Nat. Commun.">
        <title>Thousands of microbial genomes shed light on interconnected biogeochemical processes in an aquifer system.</title>
        <authorList>
            <person name="Anantharaman K."/>
            <person name="Brown C.T."/>
            <person name="Hug L.A."/>
            <person name="Sharon I."/>
            <person name="Castelle C.J."/>
            <person name="Probst A.J."/>
            <person name="Thomas B.C."/>
            <person name="Singh A."/>
            <person name="Wilkins M.J."/>
            <person name="Karaoz U."/>
            <person name="Brodie E.L."/>
            <person name="Williams K.H."/>
            <person name="Hubbard S.S."/>
            <person name="Banfield J.F."/>
        </authorList>
    </citation>
    <scope>NUCLEOTIDE SEQUENCE [LARGE SCALE GENOMIC DNA]</scope>
</reference>
<organism evidence="8 9">
    <name type="scientific">Candidatus Buchananbacteria bacterium RIFCSPHIGHO2_01_FULL_39_14</name>
    <dbReference type="NCBI Taxonomy" id="1797532"/>
    <lineage>
        <taxon>Bacteria</taxon>
        <taxon>Candidatus Buchananiibacteriota</taxon>
    </lineage>
</organism>
<evidence type="ECO:0000256" key="5">
    <source>
        <dbReference type="ARBA" id="ARBA00022801"/>
    </source>
</evidence>
<keyword evidence="4" id="KW-0255">Endonuclease</keyword>
<dbReference type="Pfam" id="PF07927">
    <property type="entry name" value="HicA_toxin"/>
    <property type="match status" value="1"/>
</dbReference>
<dbReference type="PANTHER" id="PTHR34873">
    <property type="entry name" value="SSR1766 PROTEIN"/>
    <property type="match status" value="1"/>
</dbReference>
<keyword evidence="3" id="KW-0540">Nuclease</keyword>
<evidence type="ECO:0000256" key="7">
    <source>
        <dbReference type="ARBA" id="ARBA00023016"/>
    </source>
</evidence>
<evidence type="ECO:0000256" key="6">
    <source>
        <dbReference type="ARBA" id="ARBA00022884"/>
    </source>
</evidence>
<dbReference type="Gene3D" id="3.30.920.30">
    <property type="entry name" value="Hypothetical protein"/>
    <property type="match status" value="1"/>
</dbReference>
<keyword evidence="2" id="KW-1277">Toxin-antitoxin system</keyword>
<keyword evidence="6" id="KW-0694">RNA-binding</keyword>
<dbReference type="InterPro" id="IPR038570">
    <property type="entry name" value="HicA_sf"/>
</dbReference>
<evidence type="ECO:0000256" key="2">
    <source>
        <dbReference type="ARBA" id="ARBA00022649"/>
    </source>
</evidence>
<comment type="similarity">
    <text evidence="1">Belongs to the HicA mRNA interferase family.</text>
</comment>
<evidence type="ECO:0000256" key="3">
    <source>
        <dbReference type="ARBA" id="ARBA00022722"/>
    </source>
</evidence>
<evidence type="ECO:0000256" key="1">
    <source>
        <dbReference type="ARBA" id="ARBA00006620"/>
    </source>
</evidence>
<comment type="caution">
    <text evidence="8">The sequence shown here is derived from an EMBL/GenBank/DDBJ whole genome shotgun (WGS) entry which is preliminary data.</text>
</comment>
<evidence type="ECO:0008006" key="10">
    <source>
        <dbReference type="Google" id="ProtNLM"/>
    </source>
</evidence>
<evidence type="ECO:0000313" key="8">
    <source>
        <dbReference type="EMBL" id="OGY44792.1"/>
    </source>
</evidence>
<dbReference type="InterPro" id="IPR012933">
    <property type="entry name" value="HicA_mRNA_interferase"/>
</dbReference>
<dbReference type="SUPFAM" id="SSF54786">
    <property type="entry name" value="YcfA/nrd intein domain"/>
    <property type="match status" value="1"/>
</dbReference>
<sequence length="74" mass="8531">MPKLVPIKPKKIIKILLKLGFTKRDAEGSHVFFKHLDGRTTVVPIHSQEISKGLLRKILNDIQLAVEEYDKLRK</sequence>
<proteinExistence type="inferred from homology"/>
<dbReference type="EMBL" id="MHIB01000012">
    <property type="protein sequence ID" value="OGY44792.1"/>
    <property type="molecule type" value="Genomic_DNA"/>
</dbReference>
<protein>
    <recommendedName>
        <fullName evidence="10">Toxin HicA</fullName>
    </recommendedName>
</protein>
<dbReference type="Proteomes" id="UP000178930">
    <property type="component" value="Unassembled WGS sequence"/>
</dbReference>
<accession>A0A1G1XXR2</accession>